<dbReference type="Pfam" id="PF00248">
    <property type="entry name" value="Aldo_ket_red"/>
    <property type="match status" value="1"/>
</dbReference>
<feature type="domain" description="NADP-dependent oxidoreductase" evidence="3">
    <location>
        <begin position="33"/>
        <end position="293"/>
    </location>
</feature>
<dbReference type="InterPro" id="IPR023210">
    <property type="entry name" value="NADP_OxRdtase_dom"/>
</dbReference>
<dbReference type="EMBL" id="QGLF01000002">
    <property type="protein sequence ID" value="PWR21975.1"/>
    <property type="molecule type" value="Genomic_DNA"/>
</dbReference>
<reference evidence="5" key="1">
    <citation type="submission" date="2018-05" db="EMBL/GenBank/DDBJ databases">
        <title>Zavarzinia sp. HR-AS.</title>
        <authorList>
            <person name="Lee Y."/>
            <person name="Jeon C.O."/>
        </authorList>
    </citation>
    <scope>NUCLEOTIDE SEQUENCE [LARGE SCALE GENOMIC DNA]</scope>
    <source>
        <strain evidence="5">DSM 1231</strain>
    </source>
</reference>
<dbReference type="PANTHER" id="PTHR43364">
    <property type="entry name" value="NADH-SPECIFIC METHYLGLYOXAL REDUCTASE-RELATED"/>
    <property type="match status" value="1"/>
</dbReference>
<dbReference type="Gene3D" id="3.20.20.100">
    <property type="entry name" value="NADP-dependent oxidoreductase domain"/>
    <property type="match status" value="1"/>
</dbReference>
<evidence type="ECO:0000313" key="4">
    <source>
        <dbReference type="EMBL" id="PWR21975.1"/>
    </source>
</evidence>
<feature type="compositionally biased region" description="Pro residues" evidence="2">
    <location>
        <begin position="1"/>
        <end position="10"/>
    </location>
</feature>
<dbReference type="GO" id="GO:0016491">
    <property type="term" value="F:oxidoreductase activity"/>
    <property type="evidence" value="ECO:0007669"/>
    <property type="project" value="UniProtKB-KW"/>
</dbReference>
<sequence>MRWRPSPKPSPRCSAGSTRWRGREMQPIPRARLMVGTAGFGAWIGEARAHDIVGRALALGLRRFDTAASYGAAEAILGAALAGRGTAVGIATKISPEADLDLCRPLPGQILALVERSLHRLRRDRLDLLQWHDPLPPALAGPAFATLADLRRQGLIGAIGLCNHDLAALDAVPDIAGTAPVLLQNQHSLLHSDLTPGLTARCAGRGLAVWAWSPLAGGLLAGRYGVADPRPAGSRAARGGWLPVGDTGPLLPALDALKARHGGGLARAALDWVLATPGVTGAILGPSRPEHLDLIGPADPGGDQERAATTIW</sequence>
<dbReference type="PANTHER" id="PTHR43364:SF4">
    <property type="entry name" value="NAD(P)-LINKED OXIDOREDUCTASE SUPERFAMILY PROTEIN"/>
    <property type="match status" value="1"/>
</dbReference>
<comment type="caution">
    <text evidence="4">The sequence shown here is derived from an EMBL/GenBank/DDBJ whole genome shotgun (WGS) entry which is preliminary data.</text>
</comment>
<dbReference type="AlphaFoldDB" id="A0A317EA13"/>
<evidence type="ECO:0000313" key="5">
    <source>
        <dbReference type="Proteomes" id="UP000246077"/>
    </source>
</evidence>
<feature type="region of interest" description="Disordered" evidence="2">
    <location>
        <begin position="1"/>
        <end position="20"/>
    </location>
</feature>
<dbReference type="InterPro" id="IPR050523">
    <property type="entry name" value="AKR_Detox_Biosynth"/>
</dbReference>
<evidence type="ECO:0000256" key="2">
    <source>
        <dbReference type="SAM" id="MobiDB-lite"/>
    </source>
</evidence>
<dbReference type="GO" id="GO:0005829">
    <property type="term" value="C:cytosol"/>
    <property type="evidence" value="ECO:0007669"/>
    <property type="project" value="TreeGrafter"/>
</dbReference>
<proteinExistence type="predicted"/>
<name>A0A317EA13_9PROT</name>
<protein>
    <recommendedName>
        <fullName evidence="3">NADP-dependent oxidoreductase domain-containing protein</fullName>
    </recommendedName>
</protein>
<dbReference type="PRINTS" id="PR00069">
    <property type="entry name" value="ALDKETRDTASE"/>
</dbReference>
<gene>
    <name evidence="4" type="ORF">DKG75_08325</name>
</gene>
<dbReference type="Proteomes" id="UP000246077">
    <property type="component" value="Unassembled WGS sequence"/>
</dbReference>
<dbReference type="InterPro" id="IPR036812">
    <property type="entry name" value="NAD(P)_OxRdtase_dom_sf"/>
</dbReference>
<dbReference type="SUPFAM" id="SSF51430">
    <property type="entry name" value="NAD(P)-linked oxidoreductase"/>
    <property type="match status" value="1"/>
</dbReference>
<evidence type="ECO:0000259" key="3">
    <source>
        <dbReference type="Pfam" id="PF00248"/>
    </source>
</evidence>
<evidence type="ECO:0000256" key="1">
    <source>
        <dbReference type="ARBA" id="ARBA00023002"/>
    </source>
</evidence>
<keyword evidence="1" id="KW-0560">Oxidoreductase</keyword>
<dbReference type="InterPro" id="IPR020471">
    <property type="entry name" value="AKR"/>
</dbReference>
<dbReference type="OrthoDB" id="9773828at2"/>
<keyword evidence="5" id="KW-1185">Reference proteome</keyword>
<organism evidence="4 5">
    <name type="scientific">Zavarzinia compransoris</name>
    <dbReference type="NCBI Taxonomy" id="1264899"/>
    <lineage>
        <taxon>Bacteria</taxon>
        <taxon>Pseudomonadati</taxon>
        <taxon>Pseudomonadota</taxon>
        <taxon>Alphaproteobacteria</taxon>
        <taxon>Rhodospirillales</taxon>
        <taxon>Zavarziniaceae</taxon>
        <taxon>Zavarzinia</taxon>
    </lineage>
</organism>
<accession>A0A317EA13</accession>